<gene>
    <name evidence="4" type="ORF">GCM10022261_01890</name>
</gene>
<dbReference type="InterPro" id="IPR011650">
    <property type="entry name" value="Peptidase_M20_dimer"/>
</dbReference>
<evidence type="ECO:0000313" key="4">
    <source>
        <dbReference type="EMBL" id="GAA4282658.1"/>
    </source>
</evidence>
<evidence type="ECO:0000259" key="3">
    <source>
        <dbReference type="Pfam" id="PF07687"/>
    </source>
</evidence>
<dbReference type="Gene3D" id="3.40.630.10">
    <property type="entry name" value="Zn peptidases"/>
    <property type="match status" value="1"/>
</dbReference>
<comment type="similarity">
    <text evidence="1">Belongs to the peptidase M20 family.</text>
</comment>
<dbReference type="InterPro" id="IPR002933">
    <property type="entry name" value="Peptidase_M20"/>
</dbReference>
<dbReference type="CDD" id="cd03884">
    <property type="entry name" value="M20_bAS"/>
    <property type="match status" value="1"/>
</dbReference>
<dbReference type="GO" id="GO:0016787">
    <property type="term" value="F:hydrolase activity"/>
    <property type="evidence" value="ECO:0007669"/>
    <property type="project" value="UniProtKB-KW"/>
</dbReference>
<protein>
    <submittedName>
        <fullName evidence="4">Zn-dependent hydrolase</fullName>
    </submittedName>
</protein>
<dbReference type="Pfam" id="PF01546">
    <property type="entry name" value="Peptidase_M20"/>
    <property type="match status" value="1"/>
</dbReference>
<name>A0ABP8EF95_9MICO</name>
<dbReference type="SUPFAM" id="SSF53187">
    <property type="entry name" value="Zn-dependent exopeptidases"/>
    <property type="match status" value="1"/>
</dbReference>
<dbReference type="InterPro" id="IPR036264">
    <property type="entry name" value="Bact_exopeptidase_dim_dom"/>
</dbReference>
<keyword evidence="5" id="KW-1185">Reference proteome</keyword>
<reference evidence="5" key="1">
    <citation type="journal article" date="2019" name="Int. J. Syst. Evol. Microbiol.">
        <title>The Global Catalogue of Microorganisms (GCM) 10K type strain sequencing project: providing services to taxonomists for standard genome sequencing and annotation.</title>
        <authorList>
            <consortium name="The Broad Institute Genomics Platform"/>
            <consortium name="The Broad Institute Genome Sequencing Center for Infectious Disease"/>
            <person name="Wu L."/>
            <person name="Ma J."/>
        </authorList>
    </citation>
    <scope>NUCLEOTIDE SEQUENCE [LARGE SCALE GENOMIC DNA]</scope>
    <source>
        <strain evidence="5">JCM 17458</strain>
    </source>
</reference>
<dbReference type="PANTHER" id="PTHR32494:SF5">
    <property type="entry name" value="ALLANTOATE AMIDOHYDROLASE"/>
    <property type="match status" value="1"/>
</dbReference>
<dbReference type="NCBIfam" id="TIGR01879">
    <property type="entry name" value="hydantase"/>
    <property type="match status" value="1"/>
</dbReference>
<evidence type="ECO:0000256" key="2">
    <source>
        <dbReference type="ARBA" id="ARBA00022801"/>
    </source>
</evidence>
<evidence type="ECO:0000313" key="5">
    <source>
        <dbReference type="Proteomes" id="UP001501586"/>
    </source>
</evidence>
<comment type="caution">
    <text evidence="4">The sequence shown here is derived from an EMBL/GenBank/DDBJ whole genome shotgun (WGS) entry which is preliminary data.</text>
</comment>
<dbReference type="Proteomes" id="UP001501586">
    <property type="component" value="Unassembled WGS sequence"/>
</dbReference>
<sequence>MSMLEPNHERLQNTLTVLSDADVGGTPGGGVSRPAASDADKSVRDCFVRITQGLGLQVRVDDIGNIYARRAGTDDSAEPVVIGSHLDTVVPGGRFDGILGVAVALETVALLNDSGIETTRPIEVVNWTGEEGARFPPAMLGSGVVTGKWSAEYAQSRVDAEGLRLGDELSRIGYLGEQSNRLTAFHASLEAHIEQGKHLEEAGADIGIVSLIEPVRWCTITVTGRGGHAGGSGPRQRAEAIVAAGRMVATARDLSLDADDFTTTVGTMKVEPGSNNVIPHRVEFNLDIRSSDDDTIARRLTEVTDRFGQIGREEGVEVQVEPYWEMTGPEFAGEIRGLLRRVADERAVKWEELRGVIGHDSLHLSSMGPAAMLFTQTTNGLSHCEEESAPWESVLATAGVYANAVLGLANS</sequence>
<proteinExistence type="inferred from homology"/>
<dbReference type="RefSeq" id="WP_236865112.1">
    <property type="nucleotide sequence ID" value="NZ_BAABAZ010000003.1"/>
</dbReference>
<evidence type="ECO:0000256" key="1">
    <source>
        <dbReference type="ARBA" id="ARBA00006153"/>
    </source>
</evidence>
<dbReference type="EMBL" id="BAABAZ010000003">
    <property type="protein sequence ID" value="GAA4282658.1"/>
    <property type="molecule type" value="Genomic_DNA"/>
</dbReference>
<dbReference type="InterPro" id="IPR010158">
    <property type="entry name" value="Amidase_Cbmase"/>
</dbReference>
<dbReference type="PIRSF" id="PIRSF001235">
    <property type="entry name" value="Amidase_carbamoylase"/>
    <property type="match status" value="1"/>
</dbReference>
<dbReference type="Pfam" id="PF07687">
    <property type="entry name" value="M20_dimer"/>
    <property type="match status" value="1"/>
</dbReference>
<dbReference type="Gene3D" id="3.30.70.360">
    <property type="match status" value="1"/>
</dbReference>
<organism evidence="4 5">
    <name type="scientific">Brevibacterium daeguense</name>
    <dbReference type="NCBI Taxonomy" id="909936"/>
    <lineage>
        <taxon>Bacteria</taxon>
        <taxon>Bacillati</taxon>
        <taxon>Actinomycetota</taxon>
        <taxon>Actinomycetes</taxon>
        <taxon>Micrococcales</taxon>
        <taxon>Brevibacteriaceae</taxon>
        <taxon>Brevibacterium</taxon>
    </lineage>
</organism>
<accession>A0ABP8EF95</accession>
<dbReference type="PANTHER" id="PTHR32494">
    <property type="entry name" value="ALLANTOATE DEIMINASE-RELATED"/>
    <property type="match status" value="1"/>
</dbReference>
<dbReference type="SUPFAM" id="SSF55031">
    <property type="entry name" value="Bacterial exopeptidase dimerisation domain"/>
    <property type="match status" value="1"/>
</dbReference>
<feature type="domain" description="Peptidase M20 dimerisation" evidence="3">
    <location>
        <begin position="217"/>
        <end position="311"/>
    </location>
</feature>
<keyword evidence="2 4" id="KW-0378">Hydrolase</keyword>